<evidence type="ECO:0000259" key="12">
    <source>
        <dbReference type="PROSITE" id="PS50109"/>
    </source>
</evidence>
<dbReference type="PANTHER" id="PTHR45436">
    <property type="entry name" value="SENSOR HISTIDINE KINASE YKOH"/>
    <property type="match status" value="1"/>
</dbReference>
<dbReference type="RefSeq" id="WP_096431288.1">
    <property type="nucleotide sequence ID" value="NZ_AP018042.1"/>
</dbReference>
<feature type="domain" description="Histidine kinase" evidence="12">
    <location>
        <begin position="246"/>
        <end position="458"/>
    </location>
</feature>
<dbReference type="SMART" id="SM00387">
    <property type="entry name" value="HATPase_c"/>
    <property type="match status" value="1"/>
</dbReference>
<evidence type="ECO:0000256" key="6">
    <source>
        <dbReference type="ARBA" id="ARBA00022692"/>
    </source>
</evidence>
<dbReference type="InterPro" id="IPR003661">
    <property type="entry name" value="HisK_dim/P_dom"/>
</dbReference>
<dbReference type="SUPFAM" id="SSF158472">
    <property type="entry name" value="HAMP domain-like"/>
    <property type="match status" value="1"/>
</dbReference>
<accession>A0A1Y1CNT4</accession>
<dbReference type="InterPro" id="IPR036097">
    <property type="entry name" value="HisK_dim/P_sf"/>
</dbReference>
<dbReference type="Pfam" id="PF00512">
    <property type="entry name" value="HisKA"/>
    <property type="match status" value="1"/>
</dbReference>
<dbReference type="GO" id="GO:0005886">
    <property type="term" value="C:plasma membrane"/>
    <property type="evidence" value="ECO:0007669"/>
    <property type="project" value="TreeGrafter"/>
</dbReference>
<dbReference type="EMBL" id="AP018042">
    <property type="protein sequence ID" value="BAX81673.1"/>
    <property type="molecule type" value="Genomic_DNA"/>
</dbReference>
<dbReference type="OrthoDB" id="594725at2"/>
<dbReference type="PROSITE" id="PS50109">
    <property type="entry name" value="HIS_KIN"/>
    <property type="match status" value="1"/>
</dbReference>
<evidence type="ECO:0000256" key="9">
    <source>
        <dbReference type="ARBA" id="ARBA00023012"/>
    </source>
</evidence>
<dbReference type="GO" id="GO:0000155">
    <property type="term" value="F:phosphorelay sensor kinase activity"/>
    <property type="evidence" value="ECO:0007669"/>
    <property type="project" value="InterPro"/>
</dbReference>
<evidence type="ECO:0000313" key="15">
    <source>
        <dbReference type="Proteomes" id="UP000218267"/>
    </source>
</evidence>
<evidence type="ECO:0000256" key="2">
    <source>
        <dbReference type="ARBA" id="ARBA00004370"/>
    </source>
</evidence>
<dbReference type="AlphaFoldDB" id="A0A1Y1CNT4"/>
<evidence type="ECO:0000256" key="3">
    <source>
        <dbReference type="ARBA" id="ARBA00012438"/>
    </source>
</evidence>
<dbReference type="Pfam" id="PF02518">
    <property type="entry name" value="HATPase_c"/>
    <property type="match status" value="1"/>
</dbReference>
<evidence type="ECO:0000256" key="1">
    <source>
        <dbReference type="ARBA" id="ARBA00000085"/>
    </source>
</evidence>
<keyword evidence="9" id="KW-0902">Two-component regulatory system</keyword>
<dbReference type="InterPro" id="IPR003660">
    <property type="entry name" value="HAMP_dom"/>
</dbReference>
<dbReference type="Pfam" id="PF08521">
    <property type="entry name" value="2CSK_N"/>
    <property type="match status" value="1"/>
</dbReference>
<dbReference type="InterPro" id="IPR013727">
    <property type="entry name" value="2CSK_N"/>
</dbReference>
<keyword evidence="7 14" id="KW-0418">Kinase</keyword>
<dbReference type="CDD" id="cd00082">
    <property type="entry name" value="HisKA"/>
    <property type="match status" value="1"/>
</dbReference>
<dbReference type="Gene3D" id="3.30.565.10">
    <property type="entry name" value="Histidine kinase-like ATPase, C-terminal domain"/>
    <property type="match status" value="1"/>
</dbReference>
<dbReference type="InterPro" id="IPR005467">
    <property type="entry name" value="His_kinase_dom"/>
</dbReference>
<reference evidence="14 15" key="1">
    <citation type="journal article" date="2018" name="Mar. Genomics">
        <title>Complete genome sequence of Marinifilaceae bacterium strain SPP2, isolated from the Antarctic marine sediment.</title>
        <authorList>
            <person name="Watanabe M."/>
            <person name="Kojima H."/>
            <person name="Fukui M."/>
        </authorList>
    </citation>
    <scope>NUCLEOTIDE SEQUENCE [LARGE SCALE GENOMIC DNA]</scope>
    <source>
        <strain evidence="14 15">SPP2</strain>
    </source>
</reference>
<dbReference type="InterPro" id="IPR036890">
    <property type="entry name" value="HATPase_C_sf"/>
</dbReference>
<evidence type="ECO:0000256" key="5">
    <source>
        <dbReference type="ARBA" id="ARBA00022679"/>
    </source>
</evidence>
<sequence length="458" mass="52311">MKLHFKTRIALFNTIAAAITMFVVFAAVYSVIYTTTFRHLDRSILGEKEELFSQISTEGDSLVFSLNAEWEELEHNNAEVDPIFLQIVDEQGTVIFHSRNLQNDQLLFADSLNSNTFFNVEFNKKKLRQGQFPIKTETGKIIGQLDIGISQVDSILILSNLRNTFFAAFPLMLLFFYLVTSLVASRSIAPVKQLIGYAEKMNYNNINPSLPLPEHHDEIYQLTATINALLERIETGRNREKQITADISHELRTPLTGIRGTLEVLIRKPREPHHYEEKAKQVIQEVDSINHIISELLYLARLDSGNLSIVNKPVLLHDMLQSIRNKWQSRFLEKNMSMQVDVPENTMVQVDFGLLEMILENLVSNAVKYGNVHGELRCRWQNDTNILTLSDNGPGIPQEHLPHIFERFYRADVPGSSSVQSTGLGLYIVKMLTDIQGIQIEVNNRANRGTQFFLHFKA</sequence>
<dbReference type="InterPro" id="IPR004358">
    <property type="entry name" value="Sig_transdc_His_kin-like_C"/>
</dbReference>
<dbReference type="EC" id="2.7.13.3" evidence="3"/>
<dbReference type="PANTHER" id="PTHR45436:SF5">
    <property type="entry name" value="SENSOR HISTIDINE KINASE TRCS"/>
    <property type="match status" value="1"/>
</dbReference>
<feature type="transmembrane region" description="Helical" evidence="11">
    <location>
        <begin position="165"/>
        <end position="184"/>
    </location>
</feature>
<keyword evidence="5" id="KW-0808">Transferase</keyword>
<gene>
    <name evidence="14" type="ORF">ALGA_3375</name>
</gene>
<evidence type="ECO:0000256" key="4">
    <source>
        <dbReference type="ARBA" id="ARBA00022553"/>
    </source>
</evidence>
<feature type="domain" description="HAMP" evidence="13">
    <location>
        <begin position="185"/>
        <end position="238"/>
    </location>
</feature>
<dbReference type="InterPro" id="IPR050428">
    <property type="entry name" value="TCS_sensor_his_kinase"/>
</dbReference>
<protein>
    <recommendedName>
        <fullName evidence="3">histidine kinase</fullName>
        <ecNumber evidence="3">2.7.13.3</ecNumber>
    </recommendedName>
</protein>
<proteinExistence type="predicted"/>
<evidence type="ECO:0000256" key="7">
    <source>
        <dbReference type="ARBA" id="ARBA00022777"/>
    </source>
</evidence>
<keyword evidence="6 11" id="KW-0812">Transmembrane</keyword>
<dbReference type="Proteomes" id="UP000218267">
    <property type="component" value="Chromosome"/>
</dbReference>
<dbReference type="PROSITE" id="PS50885">
    <property type="entry name" value="HAMP"/>
    <property type="match status" value="1"/>
</dbReference>
<dbReference type="PRINTS" id="PR00344">
    <property type="entry name" value="BCTRLSENSOR"/>
</dbReference>
<organism evidence="14 15">
    <name type="scientific">Labilibaculum antarcticum</name>
    <dbReference type="NCBI Taxonomy" id="1717717"/>
    <lineage>
        <taxon>Bacteria</taxon>
        <taxon>Pseudomonadati</taxon>
        <taxon>Bacteroidota</taxon>
        <taxon>Bacteroidia</taxon>
        <taxon>Marinilabiliales</taxon>
        <taxon>Marinifilaceae</taxon>
        <taxon>Labilibaculum</taxon>
    </lineage>
</organism>
<feature type="transmembrane region" description="Helical" evidence="11">
    <location>
        <begin position="12"/>
        <end position="32"/>
    </location>
</feature>
<keyword evidence="4" id="KW-0597">Phosphoprotein</keyword>
<keyword evidence="15" id="KW-1185">Reference proteome</keyword>
<evidence type="ECO:0000256" key="11">
    <source>
        <dbReference type="SAM" id="Phobius"/>
    </source>
</evidence>
<dbReference type="SUPFAM" id="SSF55874">
    <property type="entry name" value="ATPase domain of HSP90 chaperone/DNA topoisomerase II/histidine kinase"/>
    <property type="match status" value="1"/>
</dbReference>
<evidence type="ECO:0000256" key="10">
    <source>
        <dbReference type="ARBA" id="ARBA00023136"/>
    </source>
</evidence>
<comment type="catalytic activity">
    <reaction evidence="1">
        <text>ATP + protein L-histidine = ADP + protein N-phospho-L-histidine.</text>
        <dbReference type="EC" id="2.7.13.3"/>
    </reaction>
</comment>
<dbReference type="SMART" id="SM00388">
    <property type="entry name" value="HisKA"/>
    <property type="match status" value="1"/>
</dbReference>
<evidence type="ECO:0000313" key="14">
    <source>
        <dbReference type="EMBL" id="BAX81673.1"/>
    </source>
</evidence>
<keyword evidence="10 11" id="KW-0472">Membrane</keyword>
<dbReference type="CDD" id="cd00075">
    <property type="entry name" value="HATPase"/>
    <property type="match status" value="1"/>
</dbReference>
<evidence type="ECO:0000256" key="8">
    <source>
        <dbReference type="ARBA" id="ARBA00022989"/>
    </source>
</evidence>
<dbReference type="Gene3D" id="1.10.287.130">
    <property type="match status" value="1"/>
</dbReference>
<comment type="subcellular location">
    <subcellularLocation>
        <location evidence="2">Membrane</location>
    </subcellularLocation>
</comment>
<evidence type="ECO:0000259" key="13">
    <source>
        <dbReference type="PROSITE" id="PS50885"/>
    </source>
</evidence>
<dbReference type="SUPFAM" id="SSF47384">
    <property type="entry name" value="Homodimeric domain of signal transducing histidine kinase"/>
    <property type="match status" value="1"/>
</dbReference>
<keyword evidence="8 11" id="KW-1133">Transmembrane helix</keyword>
<dbReference type="Gene3D" id="6.10.340.10">
    <property type="match status" value="1"/>
</dbReference>
<dbReference type="InterPro" id="IPR003594">
    <property type="entry name" value="HATPase_dom"/>
</dbReference>
<reference evidence="15" key="2">
    <citation type="journal article" date="2020" name="Antonie Van Leeuwenhoek">
        <title>Labilibaculum antarcticum sp. nov., a novel facultative anaerobic, psychrotorelant bacterium isolated from marine sediment of Antarctica.</title>
        <authorList>
            <person name="Watanabe M."/>
            <person name="Kojima H."/>
            <person name="Fukui M."/>
        </authorList>
    </citation>
    <scope>NUCLEOTIDE SEQUENCE [LARGE SCALE GENOMIC DNA]</scope>
    <source>
        <strain evidence="15">SPP2</strain>
    </source>
</reference>
<dbReference type="KEGG" id="mbas:ALGA_3375"/>
<name>A0A1Y1CNT4_9BACT</name>
<dbReference type="Pfam" id="PF00672">
    <property type="entry name" value="HAMP"/>
    <property type="match status" value="1"/>
</dbReference>